<evidence type="ECO:0000313" key="3">
    <source>
        <dbReference type="Proteomes" id="UP000800041"/>
    </source>
</evidence>
<sequence length="116" mass="13035">MKLLHLTSSFTLLCGLACALPKPAPQPQMFEMLLTDPLIDQFCGGDMFDEEKCMAAMAVSYCRNYGKGEGCDLERVKEFKSEIKTFCLKQGHDDWECALAIESHYCKSHPMACEGR</sequence>
<feature type="chain" id="PRO_5026123560" description="Extracellular membrane protein CFEM domain-containing protein" evidence="1">
    <location>
        <begin position="20"/>
        <end position="116"/>
    </location>
</feature>
<name>A0A6G1GUG6_9PEZI</name>
<gene>
    <name evidence="2" type="ORF">K402DRAFT_406097</name>
</gene>
<dbReference type="Proteomes" id="UP000800041">
    <property type="component" value="Unassembled WGS sequence"/>
</dbReference>
<reference evidence="2" key="1">
    <citation type="journal article" date="2020" name="Stud. Mycol.">
        <title>101 Dothideomycetes genomes: a test case for predicting lifestyles and emergence of pathogens.</title>
        <authorList>
            <person name="Haridas S."/>
            <person name="Albert R."/>
            <person name="Binder M."/>
            <person name="Bloem J."/>
            <person name="Labutti K."/>
            <person name="Salamov A."/>
            <person name="Andreopoulos B."/>
            <person name="Baker S."/>
            <person name="Barry K."/>
            <person name="Bills G."/>
            <person name="Bluhm B."/>
            <person name="Cannon C."/>
            <person name="Castanera R."/>
            <person name="Culley D."/>
            <person name="Daum C."/>
            <person name="Ezra D."/>
            <person name="Gonzalez J."/>
            <person name="Henrissat B."/>
            <person name="Kuo A."/>
            <person name="Liang C."/>
            <person name="Lipzen A."/>
            <person name="Lutzoni F."/>
            <person name="Magnuson J."/>
            <person name="Mondo S."/>
            <person name="Nolan M."/>
            <person name="Ohm R."/>
            <person name="Pangilinan J."/>
            <person name="Park H.-J."/>
            <person name="Ramirez L."/>
            <person name="Alfaro M."/>
            <person name="Sun H."/>
            <person name="Tritt A."/>
            <person name="Yoshinaga Y."/>
            <person name="Zwiers L.-H."/>
            <person name="Turgeon B."/>
            <person name="Goodwin S."/>
            <person name="Spatafora J."/>
            <person name="Crous P."/>
            <person name="Grigoriev I."/>
        </authorList>
    </citation>
    <scope>NUCLEOTIDE SEQUENCE</scope>
    <source>
        <strain evidence="2">CBS 113979</strain>
    </source>
</reference>
<organism evidence="2 3">
    <name type="scientific">Aulographum hederae CBS 113979</name>
    <dbReference type="NCBI Taxonomy" id="1176131"/>
    <lineage>
        <taxon>Eukaryota</taxon>
        <taxon>Fungi</taxon>
        <taxon>Dikarya</taxon>
        <taxon>Ascomycota</taxon>
        <taxon>Pezizomycotina</taxon>
        <taxon>Dothideomycetes</taxon>
        <taxon>Pleosporomycetidae</taxon>
        <taxon>Aulographales</taxon>
        <taxon>Aulographaceae</taxon>
    </lineage>
</organism>
<accession>A0A6G1GUG6</accession>
<dbReference type="EMBL" id="ML977168">
    <property type="protein sequence ID" value="KAF1984420.1"/>
    <property type="molecule type" value="Genomic_DNA"/>
</dbReference>
<protein>
    <recommendedName>
        <fullName evidence="4">Extracellular membrane protein CFEM domain-containing protein</fullName>
    </recommendedName>
</protein>
<evidence type="ECO:0000313" key="2">
    <source>
        <dbReference type="EMBL" id="KAF1984420.1"/>
    </source>
</evidence>
<feature type="signal peptide" evidence="1">
    <location>
        <begin position="1"/>
        <end position="19"/>
    </location>
</feature>
<keyword evidence="3" id="KW-1185">Reference proteome</keyword>
<evidence type="ECO:0008006" key="4">
    <source>
        <dbReference type="Google" id="ProtNLM"/>
    </source>
</evidence>
<proteinExistence type="predicted"/>
<evidence type="ECO:0000256" key="1">
    <source>
        <dbReference type="SAM" id="SignalP"/>
    </source>
</evidence>
<keyword evidence="1" id="KW-0732">Signal</keyword>
<dbReference type="AlphaFoldDB" id="A0A6G1GUG6"/>